<keyword evidence="7" id="KW-0378">Hydrolase</keyword>
<dbReference type="PANTHER" id="PTHR43047">
    <property type="entry name" value="TWO-COMPONENT HISTIDINE PROTEIN KINASE"/>
    <property type="match status" value="1"/>
</dbReference>
<dbReference type="EMBL" id="CP117988">
    <property type="protein sequence ID" value="WDG09373.1"/>
    <property type="molecule type" value="Genomic_DNA"/>
</dbReference>
<keyword evidence="16" id="KW-0547">Nucleotide-binding</keyword>
<dbReference type="InterPro" id="IPR035965">
    <property type="entry name" value="PAS-like_dom_sf"/>
</dbReference>
<dbReference type="InterPro" id="IPR011006">
    <property type="entry name" value="CheY-like_superfamily"/>
</dbReference>
<protein>
    <recommendedName>
        <fullName evidence="3">histidine kinase</fullName>
        <ecNumber evidence="3">2.7.13.3</ecNumber>
    </recommendedName>
</protein>
<dbReference type="InterPro" id="IPR005467">
    <property type="entry name" value="His_kinase_dom"/>
</dbReference>
<dbReference type="CDD" id="cd16922">
    <property type="entry name" value="HATPase_EvgS-ArcB-TorS-like"/>
    <property type="match status" value="1"/>
</dbReference>
<dbReference type="InterPro" id="IPR003594">
    <property type="entry name" value="HATPase_dom"/>
</dbReference>
<keyword evidence="8" id="KW-0902">Two-component regulatory system</keyword>
<dbReference type="Gene3D" id="3.40.50.2300">
    <property type="match status" value="1"/>
</dbReference>
<keyword evidence="10" id="KW-1133">Transmembrane helix</keyword>
<evidence type="ECO:0000313" key="16">
    <source>
        <dbReference type="EMBL" id="WDG09373.1"/>
    </source>
</evidence>
<dbReference type="Proteomes" id="UP001219537">
    <property type="component" value="Chromosome 1"/>
</dbReference>
<evidence type="ECO:0000256" key="2">
    <source>
        <dbReference type="ARBA" id="ARBA00004370"/>
    </source>
</evidence>
<dbReference type="Gene3D" id="1.10.287.130">
    <property type="match status" value="1"/>
</dbReference>
<dbReference type="SMART" id="SM00304">
    <property type="entry name" value="HAMP"/>
    <property type="match status" value="1"/>
</dbReference>
<dbReference type="RefSeq" id="WP_274290995.1">
    <property type="nucleotide sequence ID" value="NZ_CP117988.1"/>
</dbReference>
<dbReference type="PROSITE" id="PS50112">
    <property type="entry name" value="PAS"/>
    <property type="match status" value="1"/>
</dbReference>
<dbReference type="SUPFAM" id="SSF52172">
    <property type="entry name" value="CheY-like"/>
    <property type="match status" value="1"/>
</dbReference>
<dbReference type="InterPro" id="IPR000014">
    <property type="entry name" value="PAS"/>
</dbReference>
<evidence type="ECO:0000256" key="4">
    <source>
        <dbReference type="ARBA" id="ARBA00022553"/>
    </source>
</evidence>
<dbReference type="NCBIfam" id="TIGR00229">
    <property type="entry name" value="sensory_box"/>
    <property type="match status" value="1"/>
</dbReference>
<keyword evidence="10" id="KW-0472">Membrane</keyword>
<evidence type="ECO:0000256" key="5">
    <source>
        <dbReference type="ARBA" id="ARBA00022679"/>
    </source>
</evidence>
<dbReference type="InterPro" id="IPR004358">
    <property type="entry name" value="Sig_transdc_His_kin-like_C"/>
</dbReference>
<dbReference type="SMART" id="SM00086">
    <property type="entry name" value="PAC"/>
    <property type="match status" value="1"/>
</dbReference>
<name>A0AAQ2Y0C1_9VIBR</name>
<evidence type="ECO:0000256" key="9">
    <source>
        <dbReference type="PROSITE-ProRule" id="PRU00169"/>
    </source>
</evidence>
<dbReference type="InterPro" id="IPR000700">
    <property type="entry name" value="PAS-assoc_C"/>
</dbReference>
<evidence type="ECO:0000256" key="3">
    <source>
        <dbReference type="ARBA" id="ARBA00012438"/>
    </source>
</evidence>
<keyword evidence="5" id="KW-0808">Transferase</keyword>
<evidence type="ECO:0000256" key="10">
    <source>
        <dbReference type="SAM" id="Phobius"/>
    </source>
</evidence>
<dbReference type="CDD" id="cd00082">
    <property type="entry name" value="HisKA"/>
    <property type="match status" value="1"/>
</dbReference>
<dbReference type="Pfam" id="PF00672">
    <property type="entry name" value="HAMP"/>
    <property type="match status" value="1"/>
</dbReference>
<dbReference type="CDD" id="cd17546">
    <property type="entry name" value="REC_hyHK_CKI1_RcsC-like"/>
    <property type="match status" value="1"/>
</dbReference>
<feature type="domain" description="PAC" evidence="14">
    <location>
        <begin position="309"/>
        <end position="363"/>
    </location>
</feature>
<organism evidence="16 17">
    <name type="scientific">Vibrio campbellii</name>
    <dbReference type="NCBI Taxonomy" id="680"/>
    <lineage>
        <taxon>Bacteria</taxon>
        <taxon>Pseudomonadati</taxon>
        <taxon>Pseudomonadota</taxon>
        <taxon>Gammaproteobacteria</taxon>
        <taxon>Vibrionales</taxon>
        <taxon>Vibrionaceae</taxon>
        <taxon>Vibrio</taxon>
    </lineage>
</organism>
<comment type="catalytic activity">
    <reaction evidence="1">
        <text>ATP + protein L-histidine = ADP + protein N-phospho-L-histidine.</text>
        <dbReference type="EC" id="2.7.13.3"/>
    </reaction>
</comment>
<dbReference type="InterPro" id="IPR001789">
    <property type="entry name" value="Sig_transdc_resp-reg_receiver"/>
</dbReference>
<accession>A0AAQ2Y0C1</accession>
<dbReference type="SMART" id="SM00387">
    <property type="entry name" value="HATPase_c"/>
    <property type="match status" value="1"/>
</dbReference>
<dbReference type="CDD" id="cd06225">
    <property type="entry name" value="HAMP"/>
    <property type="match status" value="1"/>
</dbReference>
<dbReference type="InterPro" id="IPR036890">
    <property type="entry name" value="HATPase_C_sf"/>
</dbReference>
<dbReference type="PROSITE" id="PS50885">
    <property type="entry name" value="HAMP"/>
    <property type="match status" value="1"/>
</dbReference>
<dbReference type="GO" id="GO:0016787">
    <property type="term" value="F:hydrolase activity"/>
    <property type="evidence" value="ECO:0007669"/>
    <property type="project" value="UniProtKB-KW"/>
</dbReference>
<dbReference type="GO" id="GO:0005524">
    <property type="term" value="F:ATP binding"/>
    <property type="evidence" value="ECO:0007669"/>
    <property type="project" value="UniProtKB-KW"/>
</dbReference>
<dbReference type="InterPro" id="IPR001610">
    <property type="entry name" value="PAC"/>
</dbReference>
<reference evidence="16" key="1">
    <citation type="submission" date="2023-02" db="EMBL/GenBank/DDBJ databases">
        <title>Isolation, identification, and genome analysis of Vibrio campbellii in the Penaeus vannamei larvae stage.</title>
        <authorList>
            <person name="Huang T."/>
            <person name="Zhang B."/>
        </authorList>
    </citation>
    <scope>NUCLEOTIDE SEQUENCE</scope>
    <source>
        <strain evidence="16">20220413_1</strain>
    </source>
</reference>
<dbReference type="PROSITE" id="PS50110">
    <property type="entry name" value="RESPONSE_REGULATORY"/>
    <property type="match status" value="1"/>
</dbReference>
<dbReference type="GO" id="GO:0016020">
    <property type="term" value="C:membrane"/>
    <property type="evidence" value="ECO:0007669"/>
    <property type="project" value="UniProtKB-SubCell"/>
</dbReference>
<dbReference type="Pfam" id="PF00512">
    <property type="entry name" value="HisKA"/>
    <property type="match status" value="1"/>
</dbReference>
<evidence type="ECO:0000259" key="11">
    <source>
        <dbReference type="PROSITE" id="PS50109"/>
    </source>
</evidence>
<feature type="transmembrane region" description="Helical" evidence="10">
    <location>
        <begin position="7"/>
        <end position="30"/>
    </location>
</feature>
<feature type="domain" description="Response regulatory" evidence="12">
    <location>
        <begin position="620"/>
        <end position="735"/>
    </location>
</feature>
<dbReference type="Gene3D" id="6.10.340.10">
    <property type="match status" value="1"/>
</dbReference>
<dbReference type="GO" id="GO:0000155">
    <property type="term" value="F:phosphorelay sensor kinase activity"/>
    <property type="evidence" value="ECO:0007669"/>
    <property type="project" value="InterPro"/>
</dbReference>
<evidence type="ECO:0000256" key="8">
    <source>
        <dbReference type="ARBA" id="ARBA00023012"/>
    </source>
</evidence>
<keyword evidence="6" id="KW-0418">Kinase</keyword>
<dbReference type="PROSITE" id="PS50113">
    <property type="entry name" value="PAC"/>
    <property type="match status" value="1"/>
</dbReference>
<feature type="domain" description="Histidine kinase" evidence="11">
    <location>
        <begin position="381"/>
        <end position="598"/>
    </location>
</feature>
<evidence type="ECO:0000259" key="15">
    <source>
        <dbReference type="PROSITE" id="PS50885"/>
    </source>
</evidence>
<dbReference type="InterPro" id="IPR036097">
    <property type="entry name" value="HisK_dim/P_sf"/>
</dbReference>
<feature type="domain" description="HAMP" evidence="15">
    <location>
        <begin position="170"/>
        <end position="222"/>
    </location>
</feature>
<dbReference type="SMART" id="SM00091">
    <property type="entry name" value="PAS"/>
    <property type="match status" value="1"/>
</dbReference>
<dbReference type="PANTHER" id="PTHR43047:SF64">
    <property type="entry name" value="HISTIDINE KINASE CONTAINING CHEY-HOMOLOGOUS RECEIVER DOMAIN AND PAS DOMAIN-RELATED"/>
    <property type="match status" value="1"/>
</dbReference>
<sequence>MTLRSKTILGIALIEALALGILIVSGLNWLKSSNEKSLEVGSQNLASVFAQASLEAVIATDLAYLDSFANAVVGEHKLAYIRIVDNDGVELTKQGHYENVDTVSRPFDAEDGVYDVTSEINLDGQTFGTVEMGVYINHIHELLSYATKASFAIAIAEMGLVALFSFALGTYLMRRLDSLREAVLQISQKGPGAKIKILGNDEVTRVGEAFNLMSKSLEESQNKLAKEYQTQQRLVTKIRQLAEVAEHARDAIIIADPDGQVSWVNPAFESLTGYDLSEVVGKSPGKLLQGEKSDPNTIELLSRSVHEKKPVRVEILNYTKSRTSYWVEIELSPVFDDNGDLVRYIAVERDITERVAMESRLSEAVEEANRATQAKSAFLATMSHEIRTPLNGLLGMLQILVDDIKDDEQTKILRLALDSGEHLISILNDILDLSKIENDALNIDSHIFSMSDVLSPVISTYRNLCSEKGLLLILNNNLDDDQVFLGDSVRIRQVLLNLVGNAYKFTHSGSIKVTVSAKSNSRVEISVEDTGIGISDKNIKKIFQEFEQADVSTSREYGGSGLGLTICRKLVGLMDGQLTVQSELDKGSKFSFVIPLPISSSSPSGSSQSYAKELDFSSYQILVTDDNRMNQIVARALLEKLGTKVVTCSSGAEAIEKLSAGAFNLLIIDNHMPEMNGIETVRKIRSHSNSELIIFGWTADIMQDSTQSFLDAGANEVLTKPLIKNDLISALSLYLTIVQKSA</sequence>
<dbReference type="SMART" id="SM00448">
    <property type="entry name" value="REC"/>
    <property type="match status" value="1"/>
</dbReference>
<feature type="domain" description="PAS" evidence="13">
    <location>
        <begin position="237"/>
        <end position="283"/>
    </location>
</feature>
<dbReference type="SMART" id="SM00388">
    <property type="entry name" value="HisKA"/>
    <property type="match status" value="1"/>
</dbReference>
<dbReference type="Gene3D" id="3.30.565.10">
    <property type="entry name" value="Histidine kinase-like ATPase, C-terminal domain"/>
    <property type="match status" value="1"/>
</dbReference>
<dbReference type="CDD" id="cd00130">
    <property type="entry name" value="PAS"/>
    <property type="match status" value="1"/>
</dbReference>
<keyword evidence="16" id="KW-0067">ATP-binding</keyword>
<dbReference type="SUPFAM" id="SSF47384">
    <property type="entry name" value="Homodimeric domain of signal transducing histidine kinase"/>
    <property type="match status" value="1"/>
</dbReference>
<comment type="subcellular location">
    <subcellularLocation>
        <location evidence="2">Membrane</location>
    </subcellularLocation>
</comment>
<evidence type="ECO:0000256" key="7">
    <source>
        <dbReference type="ARBA" id="ARBA00022801"/>
    </source>
</evidence>
<dbReference type="Pfam" id="PF13426">
    <property type="entry name" value="PAS_9"/>
    <property type="match status" value="1"/>
</dbReference>
<evidence type="ECO:0000259" key="12">
    <source>
        <dbReference type="PROSITE" id="PS50110"/>
    </source>
</evidence>
<dbReference type="SUPFAM" id="SSF55785">
    <property type="entry name" value="PYP-like sensor domain (PAS domain)"/>
    <property type="match status" value="1"/>
</dbReference>
<dbReference type="PROSITE" id="PS50109">
    <property type="entry name" value="HIS_KIN"/>
    <property type="match status" value="1"/>
</dbReference>
<dbReference type="FunFam" id="3.30.565.10:FF:000010">
    <property type="entry name" value="Sensor histidine kinase RcsC"/>
    <property type="match status" value="1"/>
</dbReference>
<evidence type="ECO:0000256" key="6">
    <source>
        <dbReference type="ARBA" id="ARBA00022777"/>
    </source>
</evidence>
<keyword evidence="4 9" id="KW-0597">Phosphoprotein</keyword>
<dbReference type="Gene3D" id="3.30.450.20">
    <property type="entry name" value="PAS domain"/>
    <property type="match status" value="1"/>
</dbReference>
<dbReference type="SUPFAM" id="SSF55874">
    <property type="entry name" value="ATPase domain of HSP90 chaperone/DNA topoisomerase II/histidine kinase"/>
    <property type="match status" value="1"/>
</dbReference>
<dbReference type="InterPro" id="IPR003661">
    <property type="entry name" value="HisK_dim/P_dom"/>
</dbReference>
<dbReference type="PRINTS" id="PR00344">
    <property type="entry name" value="BCTRLSENSOR"/>
</dbReference>
<dbReference type="InterPro" id="IPR003660">
    <property type="entry name" value="HAMP_dom"/>
</dbReference>
<evidence type="ECO:0000259" key="14">
    <source>
        <dbReference type="PROSITE" id="PS50113"/>
    </source>
</evidence>
<dbReference type="Pfam" id="PF02518">
    <property type="entry name" value="HATPase_c"/>
    <property type="match status" value="1"/>
</dbReference>
<keyword evidence="10" id="KW-0812">Transmembrane</keyword>
<dbReference type="EC" id="2.7.13.3" evidence="3"/>
<evidence type="ECO:0000259" key="13">
    <source>
        <dbReference type="PROSITE" id="PS50112"/>
    </source>
</evidence>
<feature type="modified residue" description="4-aspartylphosphate" evidence="9">
    <location>
        <position position="669"/>
    </location>
</feature>
<gene>
    <name evidence="16" type="ORF">PUN50_05715</name>
</gene>
<dbReference type="Pfam" id="PF00072">
    <property type="entry name" value="Response_reg"/>
    <property type="match status" value="1"/>
</dbReference>
<evidence type="ECO:0000313" key="17">
    <source>
        <dbReference type="Proteomes" id="UP001219537"/>
    </source>
</evidence>
<proteinExistence type="predicted"/>
<evidence type="ECO:0000256" key="1">
    <source>
        <dbReference type="ARBA" id="ARBA00000085"/>
    </source>
</evidence>
<dbReference type="AlphaFoldDB" id="A0AAQ2Y0C1"/>